<gene>
    <name evidence="2" type="ORF">ACFQJ4_03620</name>
</gene>
<dbReference type="AlphaFoldDB" id="A0ABD5ZLM6"/>
<name>A0ABD5ZLM6_9EURY</name>
<keyword evidence="1" id="KW-1133">Transmembrane helix</keyword>
<feature type="transmembrane region" description="Helical" evidence="1">
    <location>
        <begin position="7"/>
        <end position="28"/>
    </location>
</feature>
<protein>
    <submittedName>
        <fullName evidence="2">Uncharacterized protein</fullName>
    </submittedName>
</protein>
<keyword evidence="3" id="KW-1185">Reference proteome</keyword>
<evidence type="ECO:0000256" key="1">
    <source>
        <dbReference type="SAM" id="Phobius"/>
    </source>
</evidence>
<keyword evidence="1" id="KW-0472">Membrane</keyword>
<organism evidence="2 3">
    <name type="scientific">Halosegnis marinus</name>
    <dbReference type="NCBI Taxonomy" id="3034023"/>
    <lineage>
        <taxon>Archaea</taxon>
        <taxon>Methanobacteriati</taxon>
        <taxon>Methanobacteriota</taxon>
        <taxon>Stenosarchaea group</taxon>
        <taxon>Halobacteria</taxon>
        <taxon>Halobacteriales</taxon>
        <taxon>Natronomonadaceae</taxon>
        <taxon>Halosegnis</taxon>
    </lineage>
</organism>
<dbReference type="RefSeq" id="WP_276235405.1">
    <property type="nucleotide sequence ID" value="NZ_CP119802.1"/>
</dbReference>
<dbReference type="Proteomes" id="UP001596398">
    <property type="component" value="Unassembled WGS sequence"/>
</dbReference>
<reference evidence="2 3" key="1">
    <citation type="journal article" date="2019" name="Int. J. Syst. Evol. Microbiol.">
        <title>The Global Catalogue of Microorganisms (GCM) 10K type strain sequencing project: providing services to taxonomists for standard genome sequencing and annotation.</title>
        <authorList>
            <consortium name="The Broad Institute Genomics Platform"/>
            <consortium name="The Broad Institute Genome Sequencing Center for Infectious Disease"/>
            <person name="Wu L."/>
            <person name="Ma J."/>
        </authorList>
    </citation>
    <scope>NUCLEOTIDE SEQUENCE [LARGE SCALE GENOMIC DNA]</scope>
    <source>
        <strain evidence="2 3">DT85</strain>
    </source>
</reference>
<dbReference type="EMBL" id="JBHTAP010000001">
    <property type="protein sequence ID" value="MFC7234400.1"/>
    <property type="molecule type" value="Genomic_DNA"/>
</dbReference>
<comment type="caution">
    <text evidence="2">The sequence shown here is derived from an EMBL/GenBank/DDBJ whole genome shotgun (WGS) entry which is preliminary data.</text>
</comment>
<feature type="transmembrane region" description="Helical" evidence="1">
    <location>
        <begin position="34"/>
        <end position="54"/>
    </location>
</feature>
<proteinExistence type="predicted"/>
<sequence>MDRVQGLVLGAHLLIAVVLVGFAVGNFVGTGDPVAALPPLVVAVLVVGLGRSVARVVGRRD</sequence>
<accession>A0ABD5ZLM6</accession>
<dbReference type="GeneID" id="79266068"/>
<keyword evidence="1" id="KW-0812">Transmembrane</keyword>
<evidence type="ECO:0000313" key="3">
    <source>
        <dbReference type="Proteomes" id="UP001596398"/>
    </source>
</evidence>
<evidence type="ECO:0000313" key="2">
    <source>
        <dbReference type="EMBL" id="MFC7234400.1"/>
    </source>
</evidence>